<gene>
    <name evidence="6" type="ORF">X801_01879</name>
</gene>
<feature type="compositionally biased region" description="Polar residues" evidence="5">
    <location>
        <begin position="308"/>
        <end position="328"/>
    </location>
</feature>
<dbReference type="EMBL" id="KV891847">
    <property type="protein sequence ID" value="OON22220.1"/>
    <property type="molecule type" value="Genomic_DNA"/>
</dbReference>
<dbReference type="Pfam" id="PF07984">
    <property type="entry name" value="NTP_transf_7"/>
    <property type="match status" value="2"/>
</dbReference>
<dbReference type="PANTHER" id="PTHR12974">
    <property type="entry name" value="PRION-LIKE- Q/N-RICH -DOMAIN-BEARING PROTEIN PROTEIN 44"/>
    <property type="match status" value="1"/>
</dbReference>
<organism evidence="6 7">
    <name type="scientific">Opisthorchis viverrini</name>
    <name type="common">Southeast Asian liver fluke</name>
    <dbReference type="NCBI Taxonomy" id="6198"/>
    <lineage>
        <taxon>Eukaryota</taxon>
        <taxon>Metazoa</taxon>
        <taxon>Spiralia</taxon>
        <taxon>Lophotrochozoa</taxon>
        <taxon>Platyhelminthes</taxon>
        <taxon>Trematoda</taxon>
        <taxon>Digenea</taxon>
        <taxon>Opisthorchiida</taxon>
        <taxon>Opisthorchiata</taxon>
        <taxon>Opisthorchiidae</taxon>
        <taxon>Opisthorchis</taxon>
    </lineage>
</organism>
<evidence type="ECO:0000256" key="4">
    <source>
        <dbReference type="ARBA" id="ARBA00047933"/>
    </source>
</evidence>
<keyword evidence="7" id="KW-1185">Reference proteome</keyword>
<protein>
    <recommendedName>
        <fullName evidence="2">polynucleotide adenylyltransferase</fullName>
        <ecNumber evidence="2">2.7.7.19</ecNumber>
    </recommendedName>
</protein>
<proteinExistence type="inferred from homology"/>
<evidence type="ECO:0000313" key="7">
    <source>
        <dbReference type="Proteomes" id="UP000243686"/>
    </source>
</evidence>
<accession>A0A1S8X665</accession>
<sequence length="725" mass="81083">MASFRRFIGGSESCWIHSKMHKPESRYVYLPEISMRLPDEFFCTQFNKSASSSTCTSEDSGIARTLNLSPHSPVLGDSDSEDSVSSDGLNASQYTQKNHQFETTGTLKFYPDHDFSNRPGKFNVAESAQFSPRCGMCVAATRDDPGHGDFGEKQSDNRFHIMSFEQVKGLHTLLTDSIPVHSRQPGCPTIWLRLSDLFQAVEENLKACGIPVRDIRINGGAASYILGSDSAPSYNDIDVLISVDLSSQSSTIQRVKSSVLDALMRFLPEDRGSVYSASAFKNGNLSHGTQGQNISPTDGSETDKETNSNRYFSTDFIPTTAPSGSPTPRGTEEEPQQSFAFSPNPICQLNTPLASVSDGYLRESYIYKQFRKYSTHDADCWSLLSLGMPSNGSKVVELKFVDRMRRQFEFTVDSFQISLSPILSFIRMYPNQPLTPNFAPTVVAESVAGSFSMALYHLKNKLIITKEPEMIRGGGLLKYCRLLVNGYQAPNGIDVGSLERYMSSRFFIDFQDIQSQKAKIEAFLTNHFKEDEDVERVNFLRTVHRVVSGSTICLMSFERYQTLHLICQLIDQYAKQNPIPSSAPSLDWFANQQNLTVDTIFYGTQDVADVFELSHLNLLWTFEFRDLLVCSRRAVIYAIMHDIAESGELLEFPVQNIIPAESTEFVPSTSEEEETTEPQQPRVLSDVIIDQLEVAGANTGQYCVETTLDYGYEGEEDSVTESSRP</sequence>
<feature type="region of interest" description="Disordered" evidence="5">
    <location>
        <begin position="66"/>
        <end position="97"/>
    </location>
</feature>
<dbReference type="GO" id="GO:0003723">
    <property type="term" value="F:RNA binding"/>
    <property type="evidence" value="ECO:0007669"/>
    <property type="project" value="TreeGrafter"/>
</dbReference>
<keyword evidence="3" id="KW-0808">Transferase</keyword>
<comment type="catalytic activity">
    <reaction evidence="4">
        <text>RNA(n) + ATP = RNA(n)-3'-adenine ribonucleotide + diphosphate</text>
        <dbReference type="Rhea" id="RHEA:11332"/>
        <dbReference type="Rhea" id="RHEA-COMP:14527"/>
        <dbReference type="Rhea" id="RHEA-COMP:17347"/>
        <dbReference type="ChEBI" id="CHEBI:30616"/>
        <dbReference type="ChEBI" id="CHEBI:33019"/>
        <dbReference type="ChEBI" id="CHEBI:140395"/>
        <dbReference type="ChEBI" id="CHEBI:173115"/>
        <dbReference type="EC" id="2.7.7.19"/>
    </reaction>
    <physiologicalReaction direction="left-to-right" evidence="4">
        <dbReference type="Rhea" id="RHEA:11333"/>
    </physiologicalReaction>
</comment>
<dbReference type="Proteomes" id="UP000243686">
    <property type="component" value="Unassembled WGS sequence"/>
</dbReference>
<dbReference type="AlphaFoldDB" id="A0A1S8X665"/>
<name>A0A1S8X665_OPIVI</name>
<evidence type="ECO:0000256" key="3">
    <source>
        <dbReference type="ARBA" id="ARBA00022679"/>
    </source>
</evidence>
<dbReference type="GO" id="GO:0048255">
    <property type="term" value="P:mRNA stabilization"/>
    <property type="evidence" value="ECO:0007669"/>
    <property type="project" value="TreeGrafter"/>
</dbReference>
<dbReference type="EC" id="2.7.7.19" evidence="2"/>
<feature type="region of interest" description="Disordered" evidence="5">
    <location>
        <begin position="286"/>
        <end position="338"/>
    </location>
</feature>
<evidence type="ECO:0000313" key="6">
    <source>
        <dbReference type="EMBL" id="OON22220.1"/>
    </source>
</evidence>
<dbReference type="GO" id="GO:1990817">
    <property type="term" value="F:poly(A) RNA polymerase activity"/>
    <property type="evidence" value="ECO:0007669"/>
    <property type="project" value="UniProtKB-EC"/>
</dbReference>
<comment type="similarity">
    <text evidence="1">Belongs to the TENT family.</text>
</comment>
<evidence type="ECO:0000256" key="2">
    <source>
        <dbReference type="ARBA" id="ARBA00012388"/>
    </source>
</evidence>
<feature type="non-terminal residue" evidence="6">
    <location>
        <position position="725"/>
    </location>
</feature>
<evidence type="ECO:0000256" key="5">
    <source>
        <dbReference type="SAM" id="MobiDB-lite"/>
    </source>
</evidence>
<dbReference type="InterPro" id="IPR012937">
    <property type="entry name" value="TET5"/>
</dbReference>
<feature type="compositionally biased region" description="Polar residues" evidence="5">
    <location>
        <begin position="88"/>
        <end position="97"/>
    </location>
</feature>
<evidence type="ECO:0000256" key="1">
    <source>
        <dbReference type="ARBA" id="ARBA00007631"/>
    </source>
</evidence>
<reference evidence="6 7" key="1">
    <citation type="submission" date="2015-03" db="EMBL/GenBank/DDBJ databases">
        <title>Draft genome of the nematode, Opisthorchis viverrini.</title>
        <authorList>
            <person name="Mitreva M."/>
        </authorList>
    </citation>
    <scope>NUCLEOTIDE SEQUENCE [LARGE SCALE GENOMIC DNA]</scope>
    <source>
        <strain evidence="6">Khon Kaen</strain>
    </source>
</reference>
<dbReference type="PANTHER" id="PTHR12974:SF36">
    <property type="entry name" value="POLYNUCLEOTIDE ADENYLYLTRANSFERASE"/>
    <property type="match status" value="1"/>
</dbReference>
<dbReference type="SMART" id="SM01153">
    <property type="entry name" value="DUF1693"/>
    <property type="match status" value="1"/>
</dbReference>
<feature type="compositionally biased region" description="Polar residues" evidence="5">
    <location>
        <begin position="286"/>
        <end position="299"/>
    </location>
</feature>